<gene>
    <name evidence="1" type="ORF">Pcinc_000411</name>
</gene>
<reference evidence="1" key="1">
    <citation type="submission" date="2023-10" db="EMBL/GenBank/DDBJ databases">
        <title>Genome assemblies of two species of porcelain crab, Petrolisthes cinctipes and Petrolisthes manimaculis (Anomura: Porcellanidae).</title>
        <authorList>
            <person name="Angst P."/>
        </authorList>
    </citation>
    <scope>NUCLEOTIDE SEQUENCE</scope>
    <source>
        <strain evidence="1">PB745_01</strain>
        <tissue evidence="1">Gill</tissue>
    </source>
</reference>
<evidence type="ECO:0000313" key="1">
    <source>
        <dbReference type="EMBL" id="KAK3895911.1"/>
    </source>
</evidence>
<organism evidence="1 2">
    <name type="scientific">Petrolisthes cinctipes</name>
    <name type="common">Flat porcelain crab</name>
    <dbReference type="NCBI Taxonomy" id="88211"/>
    <lineage>
        <taxon>Eukaryota</taxon>
        <taxon>Metazoa</taxon>
        <taxon>Ecdysozoa</taxon>
        <taxon>Arthropoda</taxon>
        <taxon>Crustacea</taxon>
        <taxon>Multicrustacea</taxon>
        <taxon>Malacostraca</taxon>
        <taxon>Eumalacostraca</taxon>
        <taxon>Eucarida</taxon>
        <taxon>Decapoda</taxon>
        <taxon>Pleocyemata</taxon>
        <taxon>Anomura</taxon>
        <taxon>Galatheoidea</taxon>
        <taxon>Porcellanidae</taxon>
        <taxon>Petrolisthes</taxon>
    </lineage>
</organism>
<keyword evidence="2" id="KW-1185">Reference proteome</keyword>
<dbReference type="EMBL" id="JAWQEG010000028">
    <property type="protein sequence ID" value="KAK3895911.1"/>
    <property type="molecule type" value="Genomic_DNA"/>
</dbReference>
<protein>
    <submittedName>
        <fullName evidence="1">Uncharacterized protein</fullName>
    </submittedName>
</protein>
<proteinExistence type="predicted"/>
<evidence type="ECO:0000313" key="2">
    <source>
        <dbReference type="Proteomes" id="UP001286313"/>
    </source>
</evidence>
<accession>A0AAE1L4F4</accession>
<name>A0AAE1L4F4_PETCI</name>
<dbReference type="AlphaFoldDB" id="A0AAE1L4F4"/>
<comment type="caution">
    <text evidence="1">The sequence shown here is derived from an EMBL/GenBank/DDBJ whole genome shotgun (WGS) entry which is preliminary data.</text>
</comment>
<sequence length="131" mass="15069">MHLCSHTSQRPPLRATLIYPHVPLHYNLYLLGSNAHVPLNDHCYVPRIYAHVPLYYNLYMQCTHSTCLSPTVSTCHLFYAHVPTSTRCSTLMCPLLHAVRATHEAHILRTCSILHVHVLHPTPRSRKLQFL</sequence>
<dbReference type="Proteomes" id="UP001286313">
    <property type="component" value="Unassembled WGS sequence"/>
</dbReference>